<accession>A0A9X3MY18</accession>
<dbReference type="SUPFAM" id="SSF51445">
    <property type="entry name" value="(Trans)glycosidases"/>
    <property type="match status" value="1"/>
</dbReference>
<dbReference type="Proteomes" id="UP001149140">
    <property type="component" value="Unassembled WGS sequence"/>
</dbReference>
<dbReference type="EMBL" id="JAPDOD010000025">
    <property type="protein sequence ID" value="MDA0163458.1"/>
    <property type="molecule type" value="Genomic_DNA"/>
</dbReference>
<keyword evidence="3" id="KW-1185">Reference proteome</keyword>
<comment type="caution">
    <text evidence="2">The sequence shown here is derived from an EMBL/GenBank/DDBJ whole genome shotgun (WGS) entry which is preliminary data.</text>
</comment>
<protein>
    <submittedName>
        <fullName evidence="2">Cellulase family glycosylhydrolase</fullName>
    </submittedName>
</protein>
<dbReference type="RefSeq" id="WP_270042704.1">
    <property type="nucleotide sequence ID" value="NZ_JAPDOD010000025.1"/>
</dbReference>
<dbReference type="Gene3D" id="3.20.20.80">
    <property type="entry name" value="Glycosidases"/>
    <property type="match status" value="1"/>
</dbReference>
<gene>
    <name evidence="2" type="ORF">OM076_24505</name>
</gene>
<dbReference type="InterPro" id="IPR017853">
    <property type="entry name" value="GH"/>
</dbReference>
<evidence type="ECO:0000313" key="2">
    <source>
        <dbReference type="EMBL" id="MDA0163458.1"/>
    </source>
</evidence>
<evidence type="ECO:0000313" key="3">
    <source>
        <dbReference type="Proteomes" id="UP001149140"/>
    </source>
</evidence>
<feature type="region of interest" description="Disordered" evidence="1">
    <location>
        <begin position="236"/>
        <end position="256"/>
    </location>
</feature>
<proteinExistence type="predicted"/>
<organism evidence="2 3">
    <name type="scientific">Solirubrobacter ginsenosidimutans</name>
    <dbReference type="NCBI Taxonomy" id="490573"/>
    <lineage>
        <taxon>Bacteria</taxon>
        <taxon>Bacillati</taxon>
        <taxon>Actinomycetota</taxon>
        <taxon>Thermoleophilia</taxon>
        <taxon>Solirubrobacterales</taxon>
        <taxon>Solirubrobacteraceae</taxon>
        <taxon>Solirubrobacter</taxon>
    </lineage>
</organism>
<reference evidence="2" key="1">
    <citation type="submission" date="2022-10" db="EMBL/GenBank/DDBJ databases">
        <title>The WGS of Solirubrobacter ginsenosidimutans DSM 21036.</title>
        <authorList>
            <person name="Jiang Z."/>
        </authorList>
    </citation>
    <scope>NUCLEOTIDE SEQUENCE</scope>
    <source>
        <strain evidence="2">DSM 21036</strain>
    </source>
</reference>
<dbReference type="AlphaFoldDB" id="A0A9X3MY18"/>
<evidence type="ECO:0000256" key="1">
    <source>
        <dbReference type="SAM" id="MobiDB-lite"/>
    </source>
</evidence>
<name>A0A9X3MY18_9ACTN</name>
<sequence>MSTYLRKCIDIAPTAVITPVPMVANDYRSLRQAAWWPALRATTSHLRLWADWPSLQRVAGEAPGFGIQAADSLASLDAQVDAAVADGLKLIMLPYRYPRWANGTEGIPPGPSDYDFEPWDRHARYAQYLAFLAGDRPNQTWKDFKYRMPSDGFGPDSQWGRFVAWLWERYADQLAAFEVVNEPNLQIWPQRSPVETDELGARWGTAGTHLVITPAVAEMMLTVDSIARAHPGPLLLAPSTSDSDTADVPRSTTISHRNPYAASSDPFVESLLGQLDQRGFVADDRWIWSFHNYADIERKQQHVVYLRRVLAERGWAGRRLDGGPELWSTEGGCRINAMITRFRPALGGRDATADEQRVYQGQVLAEAIARHHYAKGAGAGIGMLTQYTTYADLNFNSGLLEAAGQGGAGRPALTAWSAVPEYIAAPMQRAAWRPQP</sequence>